<keyword evidence="3" id="KW-1185">Reference proteome</keyword>
<feature type="region of interest" description="Disordered" evidence="1">
    <location>
        <begin position="67"/>
        <end position="96"/>
    </location>
</feature>
<dbReference type="EMBL" id="JARKIE010000066">
    <property type="protein sequence ID" value="KAJ7690278.1"/>
    <property type="molecule type" value="Genomic_DNA"/>
</dbReference>
<evidence type="ECO:0000313" key="2">
    <source>
        <dbReference type="EMBL" id="KAJ7690278.1"/>
    </source>
</evidence>
<gene>
    <name evidence="2" type="ORF">B0H17DRAFT_1201839</name>
</gene>
<sequence>MSYDPESTVTRPLALTSPCYAPHPQLAPPPPRPAPHRRRRARLLAFFAVLAPTVGLLKEYYQRPLPAAGNAPPPPTRPDGHAPLDGPPSSHPFSSDNAEDAVAALYAAQLRTLAVARALRAQDRAGPGDQNRGLTAIRVLDEEAHLPGYQGTYFDGAWEIKINKFASALPPLTVPINGRNEPRVVFDTLPLFKGGASLLLAPCIHFTH</sequence>
<name>A0AAD7DIE1_MYCRO</name>
<evidence type="ECO:0000256" key="1">
    <source>
        <dbReference type="SAM" id="MobiDB-lite"/>
    </source>
</evidence>
<accession>A0AAD7DIE1</accession>
<reference evidence="2" key="1">
    <citation type="submission" date="2023-03" db="EMBL/GenBank/DDBJ databases">
        <title>Massive genome expansion in bonnet fungi (Mycena s.s.) driven by repeated elements and novel gene families across ecological guilds.</title>
        <authorList>
            <consortium name="Lawrence Berkeley National Laboratory"/>
            <person name="Harder C.B."/>
            <person name="Miyauchi S."/>
            <person name="Viragh M."/>
            <person name="Kuo A."/>
            <person name="Thoen E."/>
            <person name="Andreopoulos B."/>
            <person name="Lu D."/>
            <person name="Skrede I."/>
            <person name="Drula E."/>
            <person name="Henrissat B."/>
            <person name="Morin E."/>
            <person name="Kohler A."/>
            <person name="Barry K."/>
            <person name="LaButti K."/>
            <person name="Morin E."/>
            <person name="Salamov A."/>
            <person name="Lipzen A."/>
            <person name="Mereny Z."/>
            <person name="Hegedus B."/>
            <person name="Baldrian P."/>
            <person name="Stursova M."/>
            <person name="Weitz H."/>
            <person name="Taylor A."/>
            <person name="Grigoriev I.V."/>
            <person name="Nagy L.G."/>
            <person name="Martin F."/>
            <person name="Kauserud H."/>
        </authorList>
    </citation>
    <scope>NUCLEOTIDE SEQUENCE</scope>
    <source>
        <strain evidence="2">CBHHK067</strain>
    </source>
</reference>
<feature type="compositionally biased region" description="Polar residues" evidence="1">
    <location>
        <begin position="1"/>
        <end position="10"/>
    </location>
</feature>
<evidence type="ECO:0000313" key="3">
    <source>
        <dbReference type="Proteomes" id="UP001221757"/>
    </source>
</evidence>
<organism evidence="2 3">
    <name type="scientific">Mycena rosella</name>
    <name type="common">Pink bonnet</name>
    <name type="synonym">Agaricus rosellus</name>
    <dbReference type="NCBI Taxonomy" id="1033263"/>
    <lineage>
        <taxon>Eukaryota</taxon>
        <taxon>Fungi</taxon>
        <taxon>Dikarya</taxon>
        <taxon>Basidiomycota</taxon>
        <taxon>Agaricomycotina</taxon>
        <taxon>Agaricomycetes</taxon>
        <taxon>Agaricomycetidae</taxon>
        <taxon>Agaricales</taxon>
        <taxon>Marasmiineae</taxon>
        <taxon>Mycenaceae</taxon>
        <taxon>Mycena</taxon>
    </lineage>
</organism>
<dbReference type="AlphaFoldDB" id="A0AAD7DIE1"/>
<proteinExistence type="predicted"/>
<comment type="caution">
    <text evidence="2">The sequence shown here is derived from an EMBL/GenBank/DDBJ whole genome shotgun (WGS) entry which is preliminary data.</text>
</comment>
<protein>
    <submittedName>
        <fullName evidence="2">Uncharacterized protein</fullName>
    </submittedName>
</protein>
<dbReference type="Proteomes" id="UP001221757">
    <property type="component" value="Unassembled WGS sequence"/>
</dbReference>
<feature type="region of interest" description="Disordered" evidence="1">
    <location>
        <begin position="1"/>
        <end position="36"/>
    </location>
</feature>